<feature type="transmembrane region" description="Helical" evidence="1">
    <location>
        <begin position="15"/>
        <end position="33"/>
    </location>
</feature>
<gene>
    <name evidence="2" type="ORF">AYP45_12905</name>
</gene>
<comment type="caution">
    <text evidence="2">The sequence shown here is derived from an EMBL/GenBank/DDBJ whole genome shotgun (WGS) entry which is preliminary data.</text>
</comment>
<keyword evidence="1" id="KW-0812">Transmembrane</keyword>
<proteinExistence type="predicted"/>
<dbReference type="EMBL" id="AYTS01000118">
    <property type="protein sequence ID" value="OOP55766.1"/>
    <property type="molecule type" value="Genomic_DNA"/>
</dbReference>
<evidence type="ECO:0000313" key="2">
    <source>
        <dbReference type="EMBL" id="OOP55766.1"/>
    </source>
</evidence>
<dbReference type="Proteomes" id="UP000189681">
    <property type="component" value="Unassembled WGS sequence"/>
</dbReference>
<keyword evidence="1" id="KW-0472">Membrane</keyword>
<evidence type="ECO:0000313" key="3">
    <source>
        <dbReference type="Proteomes" id="UP000189681"/>
    </source>
</evidence>
<protein>
    <recommendedName>
        <fullName evidence="4">Transmembrane protein</fullName>
    </recommendedName>
</protein>
<dbReference type="AlphaFoldDB" id="A0A1V4ARQ0"/>
<accession>A0A1V4ARQ0</accession>
<evidence type="ECO:0000256" key="1">
    <source>
        <dbReference type="SAM" id="Phobius"/>
    </source>
</evidence>
<evidence type="ECO:0008006" key="4">
    <source>
        <dbReference type="Google" id="ProtNLM"/>
    </source>
</evidence>
<keyword evidence="1" id="KW-1133">Transmembrane helix</keyword>
<reference evidence="2 3" key="1">
    <citation type="journal article" date="2017" name="Water Res.">
        <title>Discovery and metagenomic analysis of an anammox bacterial enrichment related to Candidatus "Brocadia caroliniensis" in a full-scale glycerol-fed nitritation-denitritation separate centrate treatment process.</title>
        <authorList>
            <person name="Park H."/>
            <person name="Brotto A.C."/>
            <person name="van Loosdrecht M.C."/>
            <person name="Chandran K."/>
        </authorList>
    </citation>
    <scope>NUCLEOTIDE SEQUENCE [LARGE SCALE GENOMIC DNA]</scope>
    <source>
        <strain evidence="2">26THWARD</strain>
    </source>
</reference>
<name>A0A1V4ARQ0_9BACT</name>
<organism evidence="2 3">
    <name type="scientific">Candidatus Brocadia carolinensis</name>
    <dbReference type="NCBI Taxonomy" id="1004156"/>
    <lineage>
        <taxon>Bacteria</taxon>
        <taxon>Pseudomonadati</taxon>
        <taxon>Planctomycetota</taxon>
        <taxon>Candidatus Brocadiia</taxon>
        <taxon>Candidatus Brocadiales</taxon>
        <taxon>Candidatus Brocadiaceae</taxon>
        <taxon>Candidatus Brocadia</taxon>
    </lineage>
</organism>
<sequence length="63" mass="7137">MSKGRRRRNVVASQDRFFCFYVSILNILMILFIKTREGAVKRRILGVTLPSGLAYNGLAFSGQ</sequence>